<reference evidence="2 3" key="1">
    <citation type="journal article" date="2020" name="ISME J.">
        <title>Uncovering the hidden diversity of litter-decomposition mechanisms in mushroom-forming fungi.</title>
        <authorList>
            <person name="Floudas D."/>
            <person name="Bentzer J."/>
            <person name="Ahren D."/>
            <person name="Johansson T."/>
            <person name="Persson P."/>
            <person name="Tunlid A."/>
        </authorList>
    </citation>
    <scope>NUCLEOTIDE SEQUENCE [LARGE SCALE GENOMIC DNA]</scope>
    <source>
        <strain evidence="2 3">CBS 661.87</strain>
    </source>
</reference>
<dbReference type="PANTHER" id="PTHR43668">
    <property type="entry name" value="ALLANTOINASE"/>
    <property type="match status" value="1"/>
</dbReference>
<comment type="caution">
    <text evidence="2">The sequence shown here is derived from an EMBL/GenBank/DDBJ whole genome shotgun (WGS) entry which is preliminary data.</text>
</comment>
<dbReference type="AlphaFoldDB" id="A0A8H5M210"/>
<dbReference type="InterPro" id="IPR006680">
    <property type="entry name" value="Amidohydro-rel"/>
</dbReference>
<evidence type="ECO:0000313" key="2">
    <source>
        <dbReference type="EMBL" id="KAF5378365.1"/>
    </source>
</evidence>
<dbReference type="SUPFAM" id="SSF51556">
    <property type="entry name" value="Metallo-dependent hydrolases"/>
    <property type="match status" value="1"/>
</dbReference>
<protein>
    <recommendedName>
        <fullName evidence="1">Amidohydrolase-related domain-containing protein</fullName>
    </recommendedName>
</protein>
<dbReference type="GO" id="GO:0004038">
    <property type="term" value="F:allantoinase activity"/>
    <property type="evidence" value="ECO:0007669"/>
    <property type="project" value="TreeGrafter"/>
</dbReference>
<proteinExistence type="predicted"/>
<feature type="domain" description="Amidohydrolase-related" evidence="1">
    <location>
        <begin position="421"/>
        <end position="515"/>
    </location>
</feature>
<dbReference type="Pfam" id="PF01979">
    <property type="entry name" value="Amidohydro_1"/>
    <property type="match status" value="1"/>
</dbReference>
<dbReference type="PANTHER" id="PTHR43668:SF5">
    <property type="entry name" value="AMIDOHYDROLASE 3 DOMAIN-CONTAINING PROTEIN"/>
    <property type="match status" value="1"/>
</dbReference>
<dbReference type="Proteomes" id="UP000565441">
    <property type="component" value="Unassembled WGS sequence"/>
</dbReference>
<dbReference type="Gene3D" id="3.20.20.140">
    <property type="entry name" value="Metal-dependent hydrolases"/>
    <property type="match status" value="2"/>
</dbReference>
<dbReference type="EMBL" id="JAACJP010000020">
    <property type="protein sequence ID" value="KAF5378365.1"/>
    <property type="molecule type" value="Genomic_DNA"/>
</dbReference>
<sequence>MKRPQSLASPMFPSRLKDRRILLSLVLLGFIFCHDLLLSGPPITREVDRILARCKSITLPAGPSILYDAASRLEKGSDRYVNGTAPTLIQNAHIWTGTNNGTEIIYGDILLDNGLIVALGHIPRDLLVKVKATYKTIETVDARGKWITPGLVDLHSHIGLSSAPYLKGAADTNSRKAPILPWLRSVDALNTHDASYQLAIAGGVTTAQILPGSANNIGVVTGGQSFLIKLRPTKERSAIAKILEPPETLVRDQPSDHLHWRHMKHACGENPSSVYSQTRMDSAWNFRQAYESARKVKDAQDEFCSRVMEIKRRSWRSCSLHKSITSMGGFPENLQWESLVDVLRGRVKLSVHCYEAVDLDAIVRLSNEFKFPISSLHHAGQTYLVPELLKQTWQCKARFHVTHSAKHNSASSRKKREAYRNSEFAPKILADNGIPVVMKSDHPVLNSRYLLYEAQQAHYYGLNANLALASVTSTPANAAGVGHRVGRIAVGFDADIAIWDSHPLALGATPVQVFIDGIAQIEQPHALVKPKALQTAPQTPNWNVESQQAVEFDGLPPLRGRKVRLGGDGVKFTGLKTAWMRDEDGHVHSMFDETTGSAEHSVVVRDGSIVLCSAGNAAGACDDARIREVVDLQGGSLAPGLTTFGSPIGLVEIRLEPSTTDGLVRDPLTGSVPAILGGDDAVIRAVDGLQFEGRNTLLAYRSGVTRAVTAPVAGGFLAGLSTTIDTGASSAVEKGAVIQEETALHVSVSLGLGVSVSTQIATLRKLLHESESSDAWARGAIPLVVTVDSADVMATLLNLKLQYESSSGNVIRLTFAGASEAHLLAEEIGKAGAISRLLGETKNLVAVLTDSLPGPPLSQESTLTALLACNAALESNGTISRREAIELATTRLDRALGVKSVLDLVAYRGGSIFDFESKVAGVVSMQRGTVEIF</sequence>
<dbReference type="GO" id="GO:0005737">
    <property type="term" value="C:cytoplasm"/>
    <property type="evidence" value="ECO:0007669"/>
    <property type="project" value="TreeGrafter"/>
</dbReference>
<dbReference type="InterPro" id="IPR050138">
    <property type="entry name" value="DHOase/Allantoinase_Hydrolase"/>
</dbReference>
<evidence type="ECO:0000259" key="1">
    <source>
        <dbReference type="Pfam" id="PF01979"/>
    </source>
</evidence>
<name>A0A8H5M210_9AGAR</name>
<keyword evidence="3" id="KW-1185">Reference proteome</keyword>
<gene>
    <name evidence="2" type="ORF">D9615_008768</name>
</gene>
<dbReference type="GO" id="GO:0006145">
    <property type="term" value="P:purine nucleobase catabolic process"/>
    <property type="evidence" value="ECO:0007669"/>
    <property type="project" value="TreeGrafter"/>
</dbReference>
<dbReference type="SUPFAM" id="SSF51338">
    <property type="entry name" value="Composite domain of metallo-dependent hydrolases"/>
    <property type="match status" value="1"/>
</dbReference>
<dbReference type="InterPro" id="IPR032466">
    <property type="entry name" value="Metal_Hydrolase"/>
</dbReference>
<organism evidence="2 3">
    <name type="scientific">Tricholomella constricta</name>
    <dbReference type="NCBI Taxonomy" id="117010"/>
    <lineage>
        <taxon>Eukaryota</taxon>
        <taxon>Fungi</taxon>
        <taxon>Dikarya</taxon>
        <taxon>Basidiomycota</taxon>
        <taxon>Agaricomycotina</taxon>
        <taxon>Agaricomycetes</taxon>
        <taxon>Agaricomycetidae</taxon>
        <taxon>Agaricales</taxon>
        <taxon>Tricholomatineae</taxon>
        <taxon>Lyophyllaceae</taxon>
        <taxon>Tricholomella</taxon>
    </lineage>
</organism>
<evidence type="ECO:0000313" key="3">
    <source>
        <dbReference type="Proteomes" id="UP000565441"/>
    </source>
</evidence>
<dbReference type="OrthoDB" id="10258955at2759"/>
<accession>A0A8H5M210</accession>
<dbReference type="InterPro" id="IPR011059">
    <property type="entry name" value="Metal-dep_hydrolase_composite"/>
</dbReference>